<reference evidence="3 4" key="1">
    <citation type="journal article" date="2023" name="Microb. Genom.">
        <title>Mesoterricola silvestris gen. nov., sp. nov., Mesoterricola sediminis sp. nov., Geothrix oryzae sp. nov., Geothrix edaphica sp. nov., Geothrix rubra sp. nov., and Geothrix limicola sp. nov., six novel members of Acidobacteriota isolated from soils.</title>
        <authorList>
            <person name="Weisberg A.J."/>
            <person name="Pearce E."/>
            <person name="Kramer C.G."/>
            <person name="Chang J.H."/>
            <person name="Clarke C.R."/>
        </authorList>
    </citation>
    <scope>NUCLEOTIDE SEQUENCE [LARGE SCALE GENOMIC DNA]</scope>
    <source>
        <strain evidence="3 4">NRRL_B-2795</strain>
    </source>
</reference>
<dbReference type="RefSeq" id="WP_107473729.1">
    <property type="nucleotide sequence ID" value="NZ_JAGJBZ010000001.1"/>
</dbReference>
<evidence type="ECO:0000259" key="2">
    <source>
        <dbReference type="Pfam" id="PF05257"/>
    </source>
</evidence>
<proteinExistence type="predicted"/>
<feature type="domain" description="Peptidase C51" evidence="2">
    <location>
        <begin position="123"/>
        <end position="216"/>
    </location>
</feature>
<protein>
    <submittedName>
        <fullName evidence="3">CHAP domain-containing protein</fullName>
    </submittedName>
</protein>
<dbReference type="SUPFAM" id="SSF54001">
    <property type="entry name" value="Cysteine proteinases"/>
    <property type="match status" value="1"/>
</dbReference>
<evidence type="ECO:0000313" key="3">
    <source>
        <dbReference type="EMBL" id="MDX2910185.1"/>
    </source>
</evidence>
<keyword evidence="4" id="KW-1185">Reference proteome</keyword>
<evidence type="ECO:0000256" key="1">
    <source>
        <dbReference type="SAM" id="MobiDB-lite"/>
    </source>
</evidence>
<organism evidence="3 4">
    <name type="scientific">Streptomyces griseiscabiei</name>
    <dbReference type="NCBI Taxonomy" id="2993540"/>
    <lineage>
        <taxon>Bacteria</taxon>
        <taxon>Bacillati</taxon>
        <taxon>Actinomycetota</taxon>
        <taxon>Actinomycetes</taxon>
        <taxon>Kitasatosporales</taxon>
        <taxon>Streptomycetaceae</taxon>
        <taxon>Streptomyces</taxon>
    </lineage>
</organism>
<feature type="region of interest" description="Disordered" evidence="1">
    <location>
        <begin position="1"/>
        <end position="27"/>
    </location>
</feature>
<accession>A0ABU4L4D0</accession>
<evidence type="ECO:0000313" key="4">
    <source>
        <dbReference type="Proteomes" id="UP001271723"/>
    </source>
</evidence>
<comment type="caution">
    <text evidence="3">The sequence shown here is derived from an EMBL/GenBank/DDBJ whole genome shotgun (WGS) entry which is preliminary data.</text>
</comment>
<dbReference type="InterPro" id="IPR007921">
    <property type="entry name" value="CHAP_dom"/>
</dbReference>
<dbReference type="EMBL" id="JARAVY010000005">
    <property type="protein sequence ID" value="MDX2910185.1"/>
    <property type="molecule type" value="Genomic_DNA"/>
</dbReference>
<dbReference type="Proteomes" id="UP001271723">
    <property type="component" value="Unassembled WGS sequence"/>
</dbReference>
<name>A0ABU4L4D0_9ACTN</name>
<dbReference type="InterPro" id="IPR038765">
    <property type="entry name" value="Papain-like_cys_pep_sf"/>
</dbReference>
<gene>
    <name evidence="3" type="ORF">PV517_15910</name>
</gene>
<sequence>MSSTTTNGTTRNGTTRNGTTGRDTAKTSARRAATALLLISALAGGTLTAGAASATTQSPRSDAAAAAVSLQTAIKNKARQQVGMSPRNRERAGNCNYYSAVATSPKSGVVGSCKKVGGLQWRTNNWCADFVRYVWKNSGARTKNTDAFAGSFYRARNSIGAWHARGSYVPKIGDAVLYDWDGGTPSLGTNGWDVDHIGIVIGYNAKTKALTTIEGNTTKSGNGGTEGVYQRTRYNTKAGDVVGYVTPRK</sequence>
<dbReference type="Pfam" id="PF05257">
    <property type="entry name" value="CHAP"/>
    <property type="match status" value="1"/>
</dbReference>